<dbReference type="Gene3D" id="3.40.50.300">
    <property type="entry name" value="P-loop containing nucleotide triphosphate hydrolases"/>
    <property type="match status" value="1"/>
</dbReference>
<proteinExistence type="predicted"/>
<evidence type="ECO:0000259" key="11">
    <source>
        <dbReference type="PROSITE" id="PS50929"/>
    </source>
</evidence>
<dbReference type="FunFam" id="3.40.50.300:FF:000997">
    <property type="entry name" value="Multidrug resistance-associated protein 1"/>
    <property type="match status" value="1"/>
</dbReference>
<organism evidence="12">
    <name type="scientific">Aphanomyces astaci</name>
    <name type="common">Crayfish plague agent</name>
    <dbReference type="NCBI Taxonomy" id="112090"/>
    <lineage>
        <taxon>Eukaryota</taxon>
        <taxon>Sar</taxon>
        <taxon>Stramenopiles</taxon>
        <taxon>Oomycota</taxon>
        <taxon>Saprolegniomycetes</taxon>
        <taxon>Saprolegniales</taxon>
        <taxon>Verrucalvaceae</taxon>
        <taxon>Aphanomyces</taxon>
    </lineage>
</organism>
<feature type="transmembrane region" description="Helical" evidence="9">
    <location>
        <begin position="741"/>
        <end position="769"/>
    </location>
</feature>
<dbReference type="PROSITE" id="PS50929">
    <property type="entry name" value="ABC_TM1F"/>
    <property type="match status" value="2"/>
</dbReference>
<name>W4GLS3_APHAT</name>
<reference evidence="12" key="1">
    <citation type="submission" date="2013-12" db="EMBL/GenBank/DDBJ databases">
        <title>The Genome Sequence of Aphanomyces astaci APO3.</title>
        <authorList>
            <consortium name="The Broad Institute Genomics Platform"/>
            <person name="Russ C."/>
            <person name="Tyler B."/>
            <person name="van West P."/>
            <person name="Dieguez-Uribeondo J."/>
            <person name="Young S.K."/>
            <person name="Zeng Q."/>
            <person name="Gargeya S."/>
            <person name="Fitzgerald M."/>
            <person name="Abouelleil A."/>
            <person name="Alvarado L."/>
            <person name="Chapman S.B."/>
            <person name="Gainer-Dewar J."/>
            <person name="Goldberg J."/>
            <person name="Griggs A."/>
            <person name="Gujja S."/>
            <person name="Hansen M."/>
            <person name="Howarth C."/>
            <person name="Imamovic A."/>
            <person name="Ireland A."/>
            <person name="Larimer J."/>
            <person name="McCowan C."/>
            <person name="Murphy C."/>
            <person name="Pearson M."/>
            <person name="Poon T.W."/>
            <person name="Priest M."/>
            <person name="Roberts A."/>
            <person name="Saif S."/>
            <person name="Shea T."/>
            <person name="Sykes S."/>
            <person name="Wortman J."/>
            <person name="Nusbaum C."/>
            <person name="Birren B."/>
        </authorList>
    </citation>
    <scope>NUCLEOTIDE SEQUENCE [LARGE SCALE GENOMIC DNA]</scope>
    <source>
        <strain evidence="12">APO3</strain>
    </source>
</reference>
<dbReference type="SUPFAM" id="SSF52540">
    <property type="entry name" value="P-loop containing nucleoside triphosphate hydrolases"/>
    <property type="match status" value="1"/>
</dbReference>
<feature type="domain" description="ABC transmembrane type-1" evidence="11">
    <location>
        <begin position="707"/>
        <end position="885"/>
    </location>
</feature>
<keyword evidence="8 9" id="KW-0472">Membrane</keyword>
<dbReference type="PROSITE" id="PS50893">
    <property type="entry name" value="ABC_TRANSPORTER_2"/>
    <property type="match status" value="1"/>
</dbReference>
<dbReference type="InterPro" id="IPR011527">
    <property type="entry name" value="ABC1_TM_dom"/>
</dbReference>
<feature type="transmembrane region" description="Helical" evidence="9">
    <location>
        <begin position="233"/>
        <end position="251"/>
    </location>
</feature>
<feature type="transmembrane region" description="Helical" evidence="9">
    <location>
        <begin position="832"/>
        <end position="854"/>
    </location>
</feature>
<keyword evidence="7 9" id="KW-1133">Transmembrane helix</keyword>
<dbReference type="SMART" id="SM00382">
    <property type="entry name" value="AAA"/>
    <property type="match status" value="1"/>
</dbReference>
<feature type="transmembrane region" description="Helical" evidence="9">
    <location>
        <begin position="808"/>
        <end position="826"/>
    </location>
</feature>
<evidence type="ECO:0000256" key="3">
    <source>
        <dbReference type="ARBA" id="ARBA00022692"/>
    </source>
</evidence>
<dbReference type="PANTHER" id="PTHR24223:SF443">
    <property type="entry name" value="MULTIDRUG-RESISTANCE LIKE PROTEIN 1, ISOFORM I"/>
    <property type="match status" value="1"/>
</dbReference>
<keyword evidence="5" id="KW-0547">Nucleotide-binding</keyword>
<dbReference type="Gene3D" id="1.20.1560.10">
    <property type="entry name" value="ABC transporter type 1, transmembrane domain"/>
    <property type="match status" value="2"/>
</dbReference>
<evidence type="ECO:0000313" key="12">
    <source>
        <dbReference type="EMBL" id="ETV80630.1"/>
    </source>
</evidence>
<keyword evidence="2" id="KW-0813">Transport</keyword>
<keyword evidence="6" id="KW-0067">ATP-binding</keyword>
<evidence type="ECO:0000259" key="10">
    <source>
        <dbReference type="PROSITE" id="PS50893"/>
    </source>
</evidence>
<dbReference type="InterPro" id="IPR027417">
    <property type="entry name" value="P-loop_NTPase"/>
</dbReference>
<dbReference type="CDD" id="cd18579">
    <property type="entry name" value="ABC_6TM_ABCC_D1"/>
    <property type="match status" value="1"/>
</dbReference>
<dbReference type="RefSeq" id="XP_009829577.1">
    <property type="nucleotide sequence ID" value="XM_009831275.1"/>
</dbReference>
<evidence type="ECO:0000256" key="9">
    <source>
        <dbReference type="SAM" id="Phobius"/>
    </source>
</evidence>
<keyword evidence="4" id="KW-0677">Repeat</keyword>
<dbReference type="OrthoDB" id="63571at2759"/>
<evidence type="ECO:0000256" key="6">
    <source>
        <dbReference type="ARBA" id="ARBA00022840"/>
    </source>
</evidence>
<protein>
    <recommendedName>
        <fullName evidence="13">ABC transmembrane type-1 domain-containing protein</fullName>
    </recommendedName>
</protein>
<dbReference type="CDD" id="cd18580">
    <property type="entry name" value="ABC_6TM_ABCC_D2"/>
    <property type="match status" value="1"/>
</dbReference>
<evidence type="ECO:0000256" key="2">
    <source>
        <dbReference type="ARBA" id="ARBA00022448"/>
    </source>
</evidence>
<dbReference type="PANTHER" id="PTHR24223">
    <property type="entry name" value="ATP-BINDING CASSETTE SUB-FAMILY C"/>
    <property type="match status" value="1"/>
</dbReference>
<dbReference type="GeneID" id="20808150"/>
<feature type="domain" description="ABC transmembrane type-1" evidence="11">
    <location>
        <begin position="110"/>
        <end position="375"/>
    </location>
</feature>
<dbReference type="InterPro" id="IPR044726">
    <property type="entry name" value="ABCC_6TM_D2"/>
</dbReference>
<dbReference type="GO" id="GO:0016887">
    <property type="term" value="F:ATP hydrolysis activity"/>
    <property type="evidence" value="ECO:0007669"/>
    <property type="project" value="InterPro"/>
</dbReference>
<accession>W4GLS3</accession>
<dbReference type="VEuPathDB" id="FungiDB:H257_06154"/>
<evidence type="ECO:0000256" key="4">
    <source>
        <dbReference type="ARBA" id="ARBA00022737"/>
    </source>
</evidence>
<dbReference type="AlphaFoldDB" id="W4GLS3"/>
<dbReference type="GO" id="GO:0140359">
    <property type="term" value="F:ABC-type transporter activity"/>
    <property type="evidence" value="ECO:0007669"/>
    <property type="project" value="InterPro"/>
</dbReference>
<comment type="subcellular location">
    <subcellularLocation>
        <location evidence="1">Vacuole membrane</location>
        <topology evidence="1">Multi-pass membrane protein</topology>
    </subcellularLocation>
</comment>
<evidence type="ECO:0000256" key="1">
    <source>
        <dbReference type="ARBA" id="ARBA00004128"/>
    </source>
</evidence>
<dbReference type="SUPFAM" id="SSF90123">
    <property type="entry name" value="ABC transporter transmembrane region"/>
    <property type="match status" value="2"/>
</dbReference>
<dbReference type="Pfam" id="PF00664">
    <property type="entry name" value="ABC_membrane"/>
    <property type="match status" value="2"/>
</dbReference>
<dbReference type="GO" id="GO:0005524">
    <property type="term" value="F:ATP binding"/>
    <property type="evidence" value="ECO:0007669"/>
    <property type="project" value="UniProtKB-KW"/>
</dbReference>
<dbReference type="InterPro" id="IPR003593">
    <property type="entry name" value="AAA+_ATPase"/>
</dbReference>
<dbReference type="GO" id="GO:0005774">
    <property type="term" value="C:vacuolar membrane"/>
    <property type="evidence" value="ECO:0007669"/>
    <property type="project" value="UniProtKB-SubCell"/>
</dbReference>
<evidence type="ECO:0000256" key="5">
    <source>
        <dbReference type="ARBA" id="ARBA00022741"/>
    </source>
</evidence>
<evidence type="ECO:0000256" key="8">
    <source>
        <dbReference type="ARBA" id="ARBA00023136"/>
    </source>
</evidence>
<sequence length="907" mass="100516">MAPSETLQNRLKVEHHKYATFGLRVLQRHPAVSASLFSKLFLSWCMPLVRRTHQLQMDDIWSLQDINTCEFNTDRFAAEFDKNHSVVWSALRVYGNSFAVTGIWTASTRLLELVGPMVLGQVVASTGDMTHLYQWLFILLVAKLSKAFLASHTILLEETMGIRFVGALKGLLFRKLLSKGTNCRPDGVVELANAYSSDMDALLLGCKAFHNLWIMPIQIAIASAMLYREIGAASFAGMGVIALVMGFSAIVSRRQSSAYRDVATARDDRMQVVKETFGSILIVKLHAWEDRCREKILQRRTTELEHIWTFMVIAASSIFSFWAGPLFVSTASFATYTVVLELPLTASKVFTSMALFRLLQIPLSDLPMHVTSVLQAQVSLQRILSFLQQPDKPTRPQPPKHHDGPTMVVIENGTFAWDQGEGVAPTLKNVSLTVSRGDLVVVHGKVGSGKSSLCMAILGEMHQTEGTTGVYGSTAYCSQEPWIQQMSVRDNILFGSPFDSRKYTRVVEACGLLPDFGLMAFGDLTEVGSKGRNLSGGQKARISLARACYSDADIVILDAPLAAIDAVVQKQIMTKCVETLLKTRTVILVTHNGDIISSPNVNRLVRLEDGSMEHSHVKPSEPVVAAKVADVVVKIPCVVAKPVMDNRSMPSPLWSPRTMEAGDKWNEHFDHAISETVGEEERAVGRVGLDVYASYIAAFGGWRTIGLLFVFQTATQVLQVGSDVWLGVWTSSDDAVVQTKWYLGIYTSLCLGMMVAVLCRTILVAVSGVRASRVMFDKMMSALIGTPMSFFDDTPLGRVVNRFAEDMSLIDIWLPFSYAGVAGWFFSVASSLLTAMFVVRWCGLLFLPMIYVYIRVAQLYLRPSRELTRLWNVTNSPVLSFLDEIEHGPSIHLCWCGGIVHFTQTWT</sequence>
<dbReference type="Pfam" id="PF00005">
    <property type="entry name" value="ABC_tran"/>
    <property type="match status" value="1"/>
</dbReference>
<feature type="domain" description="ABC transporter" evidence="10">
    <location>
        <begin position="408"/>
        <end position="634"/>
    </location>
</feature>
<dbReference type="InterPro" id="IPR003439">
    <property type="entry name" value="ABC_transporter-like_ATP-bd"/>
</dbReference>
<dbReference type="CDD" id="cd03250">
    <property type="entry name" value="ABCC_MRP_domain1"/>
    <property type="match status" value="1"/>
</dbReference>
<evidence type="ECO:0000256" key="7">
    <source>
        <dbReference type="ARBA" id="ARBA00022989"/>
    </source>
</evidence>
<keyword evidence="3 9" id="KW-0812">Transmembrane</keyword>
<dbReference type="InterPro" id="IPR036640">
    <property type="entry name" value="ABC1_TM_sf"/>
</dbReference>
<dbReference type="EMBL" id="KI913125">
    <property type="protein sequence ID" value="ETV80630.1"/>
    <property type="molecule type" value="Genomic_DNA"/>
</dbReference>
<dbReference type="InterPro" id="IPR044746">
    <property type="entry name" value="ABCC_6TM_D1"/>
</dbReference>
<dbReference type="InterPro" id="IPR050173">
    <property type="entry name" value="ABC_transporter_C-like"/>
</dbReference>
<evidence type="ECO:0008006" key="13">
    <source>
        <dbReference type="Google" id="ProtNLM"/>
    </source>
</evidence>
<gene>
    <name evidence="12" type="ORF">H257_06154</name>
</gene>